<feature type="compositionally biased region" description="Polar residues" evidence="4">
    <location>
        <begin position="544"/>
        <end position="581"/>
    </location>
</feature>
<dbReference type="EMBL" id="QCYY01002195">
    <property type="protein sequence ID" value="ROT72173.1"/>
    <property type="molecule type" value="Genomic_DNA"/>
</dbReference>
<feature type="compositionally biased region" description="Acidic residues" evidence="4">
    <location>
        <begin position="664"/>
        <end position="688"/>
    </location>
</feature>
<feature type="compositionally biased region" description="Basic and acidic residues" evidence="4">
    <location>
        <begin position="519"/>
        <end position="543"/>
    </location>
</feature>
<name>A0A423T6X6_PENVA</name>
<feature type="region of interest" description="Disordered" evidence="4">
    <location>
        <begin position="703"/>
        <end position="745"/>
    </location>
</feature>
<reference evidence="5 6" key="1">
    <citation type="submission" date="2018-04" db="EMBL/GenBank/DDBJ databases">
        <authorList>
            <person name="Zhang X."/>
            <person name="Yuan J."/>
            <person name="Li F."/>
            <person name="Xiang J."/>
        </authorList>
    </citation>
    <scope>NUCLEOTIDE SEQUENCE [LARGE SCALE GENOMIC DNA]</scope>
    <source>
        <tissue evidence="5">Muscle</tissue>
    </source>
</reference>
<evidence type="ECO:0000256" key="4">
    <source>
        <dbReference type="SAM" id="MobiDB-lite"/>
    </source>
</evidence>
<sequence>MRIITTEAVTDNQPISMSFVSMCHYECQSQNEALTDYTPEEELENLRNEVGVLQRAVESKSAAVGILRSELQECQRERDKFRMMAEQGAIHRSSAPAVSKPAYSDPGRSAMLSGSEGTLAQLLSQSKEENKMLRLDVTELKCKLHDAQADIKVLREEVHRLRGGEGRRRSIAHTTVSQLAHQEREQFISQMEALSAKCQALEGDVRGLVEEREELVRELDAATHKLHRLNHILNTVLSSVSSPGAPKRIIDLDAIITENRYLQQRMKQTEEERNLARSNASKYKAALEKCRSQGSLKLGTSENLIVTPKQVGELLKDYRGEVGGAAESDLKSLCVALVDALNQRSRALRTQRSANKVLVGRVTELERQLATGDVKDIEGMDDTDGSKRLAAGPQLGSLSLMDGYVHPSGPIPKYSQEEILQDPRLMKLLQGSSVKEGEVSARKENADHSIEKNEVSVRKEDPRCKGSSETGVVNKQSPTKAESQTNGDKTQGSASNKSASSISNINNQNKELSQGNEGCEDKESSNNEKDHVKERDKGPEKGVSENQKGEQNSKSLQKVSKNTGSLSVNGVPTSKVTTYINPNDDLEEIIPIDQLDSYIKEVQLQRKQTKKPAATSDSSSSENKVSEEPATSNAESKIDQPSKTANGTDSTGVQDIHSLNTQVIEEEDEGDDDDSSFDLDISDYDSDNDNLDAALEEWQKDFALKGGQGKNKALKTKSSPSKEGKPSAREKFRLFKRDNSTETELPPALQKLLDQATADAIGDGMPCT</sequence>
<protein>
    <recommendedName>
        <fullName evidence="7">Coiled-coil domain-containing protein 149</fullName>
    </recommendedName>
</protein>
<dbReference type="PANTHER" id="PTHR21682:SF2">
    <property type="entry name" value="COILED-COIL DOMAIN-CONTAINING PROTEIN 149"/>
    <property type="match status" value="1"/>
</dbReference>
<feature type="compositionally biased region" description="Low complexity" evidence="4">
    <location>
        <begin position="493"/>
        <end position="510"/>
    </location>
</feature>
<evidence type="ECO:0000256" key="3">
    <source>
        <dbReference type="SAM" id="Coils"/>
    </source>
</evidence>
<feature type="coiled-coil region" evidence="3">
    <location>
        <begin position="184"/>
        <end position="286"/>
    </location>
</feature>
<feature type="compositionally biased region" description="Polar residues" evidence="4">
    <location>
        <begin position="629"/>
        <end position="663"/>
    </location>
</feature>
<dbReference type="AlphaFoldDB" id="A0A423T6X6"/>
<evidence type="ECO:0000313" key="5">
    <source>
        <dbReference type="EMBL" id="ROT72173.1"/>
    </source>
</evidence>
<evidence type="ECO:0000313" key="6">
    <source>
        <dbReference type="Proteomes" id="UP000283509"/>
    </source>
</evidence>
<dbReference type="InterPro" id="IPR019179">
    <property type="entry name" value="CC149"/>
</dbReference>
<feature type="compositionally biased region" description="Basic and acidic residues" evidence="4">
    <location>
        <begin position="435"/>
        <end position="466"/>
    </location>
</feature>
<evidence type="ECO:0000256" key="1">
    <source>
        <dbReference type="ARBA" id="ARBA00005872"/>
    </source>
</evidence>
<evidence type="ECO:0008006" key="7">
    <source>
        <dbReference type="Google" id="ProtNLM"/>
    </source>
</evidence>
<comment type="caution">
    <text evidence="5">The sequence shown here is derived from an EMBL/GenBank/DDBJ whole genome shotgun (WGS) entry which is preliminary data.</text>
</comment>
<dbReference type="OrthoDB" id="5917629at2759"/>
<gene>
    <name evidence="5" type="ORF">C7M84_009452</name>
</gene>
<reference evidence="5 6" key="2">
    <citation type="submission" date="2019-01" db="EMBL/GenBank/DDBJ databases">
        <title>The decoding of complex shrimp genome reveals the adaptation for benthos swimmer, frequently molting mechanism and breeding impact on genome.</title>
        <authorList>
            <person name="Sun Y."/>
            <person name="Gao Y."/>
            <person name="Yu Y."/>
        </authorList>
    </citation>
    <scope>NUCLEOTIDE SEQUENCE [LARGE SCALE GENOMIC DNA]</scope>
    <source>
        <tissue evidence="5">Muscle</tissue>
    </source>
</reference>
<evidence type="ECO:0000256" key="2">
    <source>
        <dbReference type="ARBA" id="ARBA00023054"/>
    </source>
</evidence>
<feature type="region of interest" description="Disordered" evidence="4">
    <location>
        <begin position="603"/>
        <end position="688"/>
    </location>
</feature>
<proteinExistence type="inferred from homology"/>
<feature type="region of interest" description="Disordered" evidence="4">
    <location>
        <begin position="431"/>
        <end position="588"/>
    </location>
</feature>
<feature type="coiled-coil region" evidence="3">
    <location>
        <begin position="123"/>
        <end position="157"/>
    </location>
</feature>
<keyword evidence="2 3" id="KW-0175">Coiled coil</keyword>
<dbReference type="Pfam" id="PF09789">
    <property type="entry name" value="CC149"/>
    <property type="match status" value="1"/>
</dbReference>
<keyword evidence="6" id="KW-1185">Reference proteome</keyword>
<feature type="compositionally biased region" description="Basic and acidic residues" evidence="4">
    <location>
        <begin position="720"/>
        <end position="740"/>
    </location>
</feature>
<feature type="compositionally biased region" description="Polar residues" evidence="4">
    <location>
        <begin position="467"/>
        <end position="492"/>
    </location>
</feature>
<accession>A0A423T6X6</accession>
<organism evidence="5 6">
    <name type="scientific">Penaeus vannamei</name>
    <name type="common">Whiteleg shrimp</name>
    <name type="synonym">Litopenaeus vannamei</name>
    <dbReference type="NCBI Taxonomy" id="6689"/>
    <lineage>
        <taxon>Eukaryota</taxon>
        <taxon>Metazoa</taxon>
        <taxon>Ecdysozoa</taxon>
        <taxon>Arthropoda</taxon>
        <taxon>Crustacea</taxon>
        <taxon>Multicrustacea</taxon>
        <taxon>Malacostraca</taxon>
        <taxon>Eumalacostraca</taxon>
        <taxon>Eucarida</taxon>
        <taxon>Decapoda</taxon>
        <taxon>Dendrobranchiata</taxon>
        <taxon>Penaeoidea</taxon>
        <taxon>Penaeidae</taxon>
        <taxon>Penaeus</taxon>
    </lineage>
</organism>
<dbReference type="PANTHER" id="PTHR21682">
    <property type="entry name" value="COILED-COIL DOMAIN-CONTAINING PROTEIN 149"/>
    <property type="match status" value="1"/>
</dbReference>
<comment type="similarity">
    <text evidence="1">Belongs to the CCDC149 family.</text>
</comment>
<dbReference type="STRING" id="6689.A0A423T6X6"/>
<dbReference type="Proteomes" id="UP000283509">
    <property type="component" value="Unassembled WGS sequence"/>
</dbReference>